<dbReference type="InterPro" id="IPR013560">
    <property type="entry name" value="DUF1722"/>
</dbReference>
<reference evidence="2 3" key="1">
    <citation type="submission" date="2016-12" db="EMBL/GenBank/DDBJ databases">
        <title>Isolation and genomic insights into novel planktonic Zetaproteobacteria from stratified waters of the Chesapeake Bay.</title>
        <authorList>
            <person name="McAllister S.M."/>
            <person name="Kato S."/>
            <person name="Chan C.S."/>
            <person name="Chiu B.K."/>
            <person name="Field E.K."/>
        </authorList>
    </citation>
    <scope>NUCLEOTIDE SEQUENCE [LARGE SCALE GENOMIC DNA]</scope>
    <source>
        <strain evidence="2 3">CP-5</strain>
    </source>
</reference>
<dbReference type="InterPro" id="IPR024796">
    <property type="entry name" value="T4_endonuc_V"/>
</dbReference>
<dbReference type="KEGG" id="maes:Ga0123461_0024"/>
<dbReference type="Pfam" id="PF08349">
    <property type="entry name" value="DUF1722"/>
    <property type="match status" value="1"/>
</dbReference>
<sequence length="227" mass="25425">MRIWDVNPGYLARQQLLGEHRELHGLFNVLTMGKKGYANHPETLRWVGCISALTIRHRQLTAEMQLRGYNHHSPLPDIAGAAAWPNIFIDTLAHQFELLAGKYAADGRSGRIPLPMNCQELWAQHKYSVMAHDPNLYRELGPAVAHGGEYHDNIEALSTLLIRTLRSEPEPGHLMNALQHMWGYLKGETSPPQSPSALLEAIQAAAIKRDTTYLINSTALSELAVWL</sequence>
<dbReference type="OrthoDB" id="3253436at2"/>
<evidence type="ECO:0000259" key="1">
    <source>
        <dbReference type="Pfam" id="PF08349"/>
    </source>
</evidence>
<keyword evidence="3" id="KW-1185">Reference proteome</keyword>
<evidence type="ECO:0000313" key="3">
    <source>
        <dbReference type="Proteomes" id="UP000231701"/>
    </source>
</evidence>
<dbReference type="InterPro" id="IPR004260">
    <property type="entry name" value="Pyr-dimer_DNA_glycosylase"/>
</dbReference>
<gene>
    <name evidence="2" type="ORF">Ga0123461_0024</name>
</gene>
<dbReference type="RefSeq" id="WP_100276483.1">
    <property type="nucleotide sequence ID" value="NZ_CP018799.1"/>
</dbReference>
<dbReference type="SUPFAM" id="SSF47077">
    <property type="entry name" value="T4 endonuclease V"/>
    <property type="match status" value="1"/>
</dbReference>
<dbReference type="Pfam" id="PF03013">
    <property type="entry name" value="Pyr_excise"/>
    <property type="match status" value="1"/>
</dbReference>
<dbReference type="AlphaFoldDB" id="A0A2K8KUS4"/>
<dbReference type="Gene3D" id="1.10.440.10">
    <property type="entry name" value="T4 endonuclease V"/>
    <property type="match status" value="1"/>
</dbReference>
<proteinExistence type="predicted"/>
<dbReference type="EMBL" id="CP018799">
    <property type="protein sequence ID" value="ATX78477.1"/>
    <property type="molecule type" value="Genomic_DNA"/>
</dbReference>
<name>A0A2K8KUS4_MARES</name>
<accession>A0A2K8KUS4</accession>
<organism evidence="2 3">
    <name type="scientific">Mariprofundus aestuarium</name>
    <dbReference type="NCBI Taxonomy" id="1921086"/>
    <lineage>
        <taxon>Bacteria</taxon>
        <taxon>Pseudomonadati</taxon>
        <taxon>Pseudomonadota</taxon>
        <taxon>Candidatius Mariprofundia</taxon>
        <taxon>Mariprofundales</taxon>
        <taxon>Mariprofundaceae</taxon>
        <taxon>Mariprofundus</taxon>
    </lineage>
</organism>
<feature type="domain" description="DUF1722" evidence="1">
    <location>
        <begin position="126"/>
        <end position="194"/>
    </location>
</feature>
<dbReference type="Proteomes" id="UP000231701">
    <property type="component" value="Chromosome"/>
</dbReference>
<evidence type="ECO:0000313" key="2">
    <source>
        <dbReference type="EMBL" id="ATX78477.1"/>
    </source>
</evidence>
<protein>
    <submittedName>
        <fullName evidence="2">Pyrimidine dimer DNA glycosylase</fullName>
    </submittedName>
</protein>